<dbReference type="AlphaFoldDB" id="A0A147EZB2"/>
<organism evidence="1 2">
    <name type="scientific">Microbacterium testaceum</name>
    <name type="common">Aureobacterium testaceum</name>
    <name type="synonym">Brevibacterium testaceum</name>
    <dbReference type="NCBI Taxonomy" id="2033"/>
    <lineage>
        <taxon>Bacteria</taxon>
        <taxon>Bacillati</taxon>
        <taxon>Actinomycetota</taxon>
        <taxon>Actinomycetes</taxon>
        <taxon>Micrococcales</taxon>
        <taxon>Microbacteriaceae</taxon>
        <taxon>Microbacterium</taxon>
    </lineage>
</organism>
<accession>A0A147EZB2</accession>
<evidence type="ECO:0000313" key="2">
    <source>
        <dbReference type="Proteomes" id="UP000075025"/>
    </source>
</evidence>
<protein>
    <submittedName>
        <fullName evidence="1">Uncharacterized protein</fullName>
    </submittedName>
</protein>
<dbReference type="Proteomes" id="UP000075025">
    <property type="component" value="Unassembled WGS sequence"/>
</dbReference>
<sequence length="81" mass="9061">MLKVARYDAPAVDDSLLDDYGPTIANNSCSDAAIINWQELRRETDESDEICRITWYDDPFMGLTYPIGCAVPVMVVTDASR</sequence>
<dbReference type="EMBL" id="LDRT01000027">
    <property type="protein sequence ID" value="KTR95669.1"/>
    <property type="molecule type" value="Genomic_DNA"/>
</dbReference>
<comment type="caution">
    <text evidence="1">The sequence shown here is derived from an EMBL/GenBank/DDBJ whole genome shotgun (WGS) entry which is preliminary data.</text>
</comment>
<gene>
    <name evidence="1" type="ORF">NS220_05195</name>
</gene>
<evidence type="ECO:0000313" key="1">
    <source>
        <dbReference type="EMBL" id="KTR95669.1"/>
    </source>
</evidence>
<proteinExistence type="predicted"/>
<dbReference type="PATRIC" id="fig|2033.6.peg.1970"/>
<name>A0A147EZB2_MICTE</name>
<reference evidence="1 2" key="1">
    <citation type="journal article" date="2016" name="Front. Microbiol.">
        <title>Genomic Resource of Rice Seed Associated Bacteria.</title>
        <authorList>
            <person name="Midha S."/>
            <person name="Bansal K."/>
            <person name="Sharma S."/>
            <person name="Kumar N."/>
            <person name="Patil P.P."/>
            <person name="Chaudhry V."/>
            <person name="Patil P.B."/>
        </authorList>
    </citation>
    <scope>NUCLEOTIDE SEQUENCE [LARGE SCALE GENOMIC DNA]</scope>
    <source>
        <strain evidence="1 2">NS220</strain>
    </source>
</reference>